<evidence type="ECO:0000313" key="3">
    <source>
        <dbReference type="Proteomes" id="UP000242519"/>
    </source>
</evidence>
<comment type="caution">
    <text evidence="2">The sequence shown here is derived from an EMBL/GenBank/DDBJ whole genome shotgun (WGS) entry which is preliminary data.</text>
</comment>
<feature type="compositionally biased region" description="Basic and acidic residues" evidence="1">
    <location>
        <begin position="154"/>
        <end position="168"/>
    </location>
</feature>
<gene>
    <name evidence="2" type="ORF">B2J93_8612</name>
</gene>
<evidence type="ECO:0000313" key="2">
    <source>
        <dbReference type="EMBL" id="OWP00041.1"/>
    </source>
</evidence>
<name>A0A218YW84_9HELO</name>
<protein>
    <submittedName>
        <fullName evidence="2">Uncharacterized protein</fullName>
    </submittedName>
</protein>
<evidence type="ECO:0000256" key="1">
    <source>
        <dbReference type="SAM" id="MobiDB-lite"/>
    </source>
</evidence>
<keyword evidence="3" id="KW-1185">Reference proteome</keyword>
<organism evidence="2 3">
    <name type="scientific">Diplocarpon coronariae</name>
    <dbReference type="NCBI Taxonomy" id="2795749"/>
    <lineage>
        <taxon>Eukaryota</taxon>
        <taxon>Fungi</taxon>
        <taxon>Dikarya</taxon>
        <taxon>Ascomycota</taxon>
        <taxon>Pezizomycotina</taxon>
        <taxon>Leotiomycetes</taxon>
        <taxon>Helotiales</taxon>
        <taxon>Drepanopezizaceae</taxon>
        <taxon>Diplocarpon</taxon>
    </lineage>
</organism>
<reference evidence="2 3" key="1">
    <citation type="submission" date="2017-04" db="EMBL/GenBank/DDBJ databases">
        <title>Draft genome sequence of Marssonina coronaria NL1: causal agent of apple blotch.</title>
        <authorList>
            <person name="Cheng Q."/>
        </authorList>
    </citation>
    <scope>NUCLEOTIDE SEQUENCE [LARGE SCALE GENOMIC DNA]</scope>
    <source>
        <strain evidence="2 3">NL1</strain>
    </source>
</reference>
<dbReference type="InParanoid" id="A0A218YW84"/>
<proteinExistence type="predicted"/>
<sequence>MHRSNRGWERHGGCSISGRSTCATPLDDGVSALEPDSRSEHGERRMEMCAGSRGVSGRRLHRRQRGRGTSWDYDRGGSEARYCLQGWGFSARRRGARIRTDPTPASGARHPTLAEDARIRRRPGSNGSGVMDGCYLGDMLSARKLSSPAFRGEGQGERRRSSSEHELESYGGPRQGRG</sequence>
<feature type="region of interest" description="Disordered" evidence="1">
    <location>
        <begin position="1"/>
        <end position="72"/>
    </location>
</feature>
<accession>A0A218YW84</accession>
<dbReference type="AlphaFoldDB" id="A0A218YW84"/>
<feature type="region of interest" description="Disordered" evidence="1">
    <location>
        <begin position="146"/>
        <end position="178"/>
    </location>
</feature>
<feature type="compositionally biased region" description="Basic residues" evidence="1">
    <location>
        <begin position="56"/>
        <end position="66"/>
    </location>
</feature>
<feature type="compositionally biased region" description="Basic and acidic residues" evidence="1">
    <location>
        <begin position="1"/>
        <end position="12"/>
    </location>
</feature>
<dbReference type="Proteomes" id="UP000242519">
    <property type="component" value="Unassembled WGS sequence"/>
</dbReference>
<feature type="compositionally biased region" description="Basic and acidic residues" evidence="1">
    <location>
        <begin position="35"/>
        <end position="47"/>
    </location>
</feature>
<dbReference type="EMBL" id="MZNU01000336">
    <property type="protein sequence ID" value="OWP00041.1"/>
    <property type="molecule type" value="Genomic_DNA"/>
</dbReference>